<evidence type="ECO:0000313" key="1">
    <source>
        <dbReference type="EMBL" id="KKK59623.1"/>
    </source>
</evidence>
<organism evidence="1">
    <name type="scientific">marine sediment metagenome</name>
    <dbReference type="NCBI Taxonomy" id="412755"/>
    <lineage>
        <taxon>unclassified sequences</taxon>
        <taxon>metagenomes</taxon>
        <taxon>ecological metagenomes</taxon>
    </lineage>
</organism>
<protein>
    <submittedName>
        <fullName evidence="1">Uncharacterized protein</fullName>
    </submittedName>
</protein>
<name>A0A0F8WSG6_9ZZZZ</name>
<sequence length="63" mass="7298">MIEIQSGLIYLTREDWGARTDIPRLGHPVNRLDRTEAIMHHTVIIDDDATPNRWETMAEVKAK</sequence>
<proteinExistence type="predicted"/>
<dbReference type="EMBL" id="LAZR01063378">
    <property type="protein sequence ID" value="KKK59623.1"/>
    <property type="molecule type" value="Genomic_DNA"/>
</dbReference>
<feature type="non-terminal residue" evidence="1">
    <location>
        <position position="63"/>
    </location>
</feature>
<accession>A0A0F8WSG6</accession>
<dbReference type="AlphaFoldDB" id="A0A0F8WSG6"/>
<gene>
    <name evidence="1" type="ORF">LCGC14_3032550</name>
</gene>
<comment type="caution">
    <text evidence="1">The sequence shown here is derived from an EMBL/GenBank/DDBJ whole genome shotgun (WGS) entry which is preliminary data.</text>
</comment>
<reference evidence="1" key="1">
    <citation type="journal article" date="2015" name="Nature">
        <title>Complex archaea that bridge the gap between prokaryotes and eukaryotes.</title>
        <authorList>
            <person name="Spang A."/>
            <person name="Saw J.H."/>
            <person name="Jorgensen S.L."/>
            <person name="Zaremba-Niedzwiedzka K."/>
            <person name="Martijn J."/>
            <person name="Lind A.E."/>
            <person name="van Eijk R."/>
            <person name="Schleper C."/>
            <person name="Guy L."/>
            <person name="Ettema T.J."/>
        </authorList>
    </citation>
    <scope>NUCLEOTIDE SEQUENCE</scope>
</reference>